<proteinExistence type="predicted"/>
<sequence length="185" mass="21411">MPNNPEVTKSARRKEVVQTPSKSKAYVSTIEKRRKVIDAAPVNEPINVVEDTLGSEPNNDVAYKPPKAVQLKLHDKKFFVRYLTTHHVHMSCYTNTEIFKELKDTLTERQYRLFGKTYFGVFLQMPHCEVQAHILRCFMVRELNASIEDAFLMDINDSELRFIIRKFVIVNGLKCTGDLDDFKVA</sequence>
<protein>
    <submittedName>
        <fullName evidence="2">Uncharacterized protein</fullName>
    </submittedName>
</protein>
<gene>
    <name evidence="2" type="ORF">RND71_032170</name>
</gene>
<dbReference type="AlphaFoldDB" id="A0AAE1RC39"/>
<dbReference type="EMBL" id="JAVYJV010000017">
    <property type="protein sequence ID" value="KAK4349415.1"/>
    <property type="molecule type" value="Genomic_DNA"/>
</dbReference>
<dbReference type="PANTHER" id="PTHR48449">
    <property type="entry name" value="DUF1985 DOMAIN-CONTAINING PROTEIN"/>
    <property type="match status" value="1"/>
</dbReference>
<evidence type="ECO:0000256" key="1">
    <source>
        <dbReference type="SAM" id="MobiDB-lite"/>
    </source>
</evidence>
<organism evidence="2 3">
    <name type="scientific">Anisodus tanguticus</name>
    <dbReference type="NCBI Taxonomy" id="243964"/>
    <lineage>
        <taxon>Eukaryota</taxon>
        <taxon>Viridiplantae</taxon>
        <taxon>Streptophyta</taxon>
        <taxon>Embryophyta</taxon>
        <taxon>Tracheophyta</taxon>
        <taxon>Spermatophyta</taxon>
        <taxon>Magnoliopsida</taxon>
        <taxon>eudicotyledons</taxon>
        <taxon>Gunneridae</taxon>
        <taxon>Pentapetalae</taxon>
        <taxon>asterids</taxon>
        <taxon>lamiids</taxon>
        <taxon>Solanales</taxon>
        <taxon>Solanaceae</taxon>
        <taxon>Solanoideae</taxon>
        <taxon>Hyoscyameae</taxon>
        <taxon>Anisodus</taxon>
    </lineage>
</organism>
<accession>A0AAE1RC39</accession>
<evidence type="ECO:0000313" key="2">
    <source>
        <dbReference type="EMBL" id="KAK4349415.1"/>
    </source>
</evidence>
<dbReference type="PANTHER" id="PTHR48449:SF1">
    <property type="entry name" value="DUF1985 DOMAIN-CONTAINING PROTEIN"/>
    <property type="match status" value="1"/>
</dbReference>
<evidence type="ECO:0000313" key="3">
    <source>
        <dbReference type="Proteomes" id="UP001291623"/>
    </source>
</evidence>
<keyword evidence="3" id="KW-1185">Reference proteome</keyword>
<dbReference type="Proteomes" id="UP001291623">
    <property type="component" value="Unassembled WGS sequence"/>
</dbReference>
<feature type="region of interest" description="Disordered" evidence="1">
    <location>
        <begin position="1"/>
        <end position="23"/>
    </location>
</feature>
<name>A0AAE1RC39_9SOLA</name>
<comment type="caution">
    <text evidence="2">The sequence shown here is derived from an EMBL/GenBank/DDBJ whole genome shotgun (WGS) entry which is preliminary data.</text>
</comment>
<reference evidence="2" key="1">
    <citation type="submission" date="2023-12" db="EMBL/GenBank/DDBJ databases">
        <title>Genome assembly of Anisodus tanguticus.</title>
        <authorList>
            <person name="Wang Y.-J."/>
        </authorList>
    </citation>
    <scope>NUCLEOTIDE SEQUENCE</scope>
    <source>
        <strain evidence="2">KB-2021</strain>
        <tissue evidence="2">Leaf</tissue>
    </source>
</reference>